<organism evidence="2 3">
    <name type="scientific">Campylobacter devanensis</name>
    <dbReference type="NCBI Taxonomy" id="3161138"/>
    <lineage>
        <taxon>Bacteria</taxon>
        <taxon>Pseudomonadati</taxon>
        <taxon>Campylobacterota</taxon>
        <taxon>Epsilonproteobacteria</taxon>
        <taxon>Campylobacterales</taxon>
        <taxon>Campylobacteraceae</taxon>
        <taxon>Campylobacter</taxon>
    </lineage>
</organism>
<reference evidence="2 3" key="1">
    <citation type="journal article" date="2017" name="Genome Biol. Evol.">
        <title>Comparative Genomic Analysis Identifies a Campylobacter Clade Deficient in Selenium Metabolism.</title>
        <authorList>
            <person name="Miller W.G."/>
            <person name="Yee E."/>
            <person name="Lopes B.S."/>
            <person name="Chapman M.H."/>
            <person name="Huynh S."/>
            <person name="Bono J.L."/>
            <person name="Parker C.T."/>
            <person name="Strachan N.J.C."/>
            <person name="Forbes K.J."/>
        </authorList>
    </citation>
    <scope>NUCLEOTIDE SEQUENCE [LARGE SCALE GENOMIC DNA]</scope>
    <source>
        <strain evidence="2 3">NCTC 13003</strain>
    </source>
</reference>
<proteinExistence type="predicted"/>
<accession>A0A1X9SU48</accession>
<dbReference type="AlphaFoldDB" id="A0A1X9SU48"/>
<protein>
    <submittedName>
        <fullName evidence="2">NifU domain protein, possible thioredoxin</fullName>
    </submittedName>
</protein>
<keyword evidence="3" id="KW-1185">Reference proteome</keyword>
<dbReference type="STRING" id="1660064.CIGN_1550"/>
<dbReference type="SUPFAM" id="SSF117916">
    <property type="entry name" value="Fe-S cluster assembly (FSCA) domain-like"/>
    <property type="match status" value="1"/>
</dbReference>
<accession>A0A381DBC5</accession>
<dbReference type="GO" id="GO:0005506">
    <property type="term" value="F:iron ion binding"/>
    <property type="evidence" value="ECO:0007669"/>
    <property type="project" value="InterPro"/>
</dbReference>
<dbReference type="Proteomes" id="UP000194309">
    <property type="component" value="Chromosome"/>
</dbReference>
<name>A0A1X9SU48_9BACT</name>
<sequence length="91" mass="10059">MIPFSDEELYEPILESLKVVMPMLERDGGGMKLLGIKNGVVYVQLIGHCNGCAASGQTLKFGIEKQIRNDIHPELTVVNIPIGQEFDISKM</sequence>
<dbReference type="Pfam" id="PF01106">
    <property type="entry name" value="NifU"/>
    <property type="match status" value="1"/>
</dbReference>
<dbReference type="EMBL" id="CP018788">
    <property type="protein sequence ID" value="ARQ99786.1"/>
    <property type="molecule type" value="Genomic_DNA"/>
</dbReference>
<dbReference type="KEGG" id="cdev:CIGN_1550"/>
<dbReference type="Gene3D" id="3.30.300.130">
    <property type="entry name" value="Fe-S cluster assembly (FSCA)"/>
    <property type="match status" value="1"/>
</dbReference>
<dbReference type="GO" id="GO:0016226">
    <property type="term" value="P:iron-sulfur cluster assembly"/>
    <property type="evidence" value="ECO:0007669"/>
    <property type="project" value="InterPro"/>
</dbReference>
<dbReference type="InterPro" id="IPR001075">
    <property type="entry name" value="NIF_FeS_clus_asmbl_NifU_C"/>
</dbReference>
<dbReference type="GO" id="GO:0051536">
    <property type="term" value="F:iron-sulfur cluster binding"/>
    <property type="evidence" value="ECO:0007669"/>
    <property type="project" value="InterPro"/>
</dbReference>
<dbReference type="OrthoDB" id="9796965at2"/>
<evidence type="ECO:0000259" key="1">
    <source>
        <dbReference type="Pfam" id="PF01106"/>
    </source>
</evidence>
<feature type="domain" description="NIF system FeS cluster assembly NifU C-terminal" evidence="1">
    <location>
        <begin position="16"/>
        <end position="78"/>
    </location>
</feature>
<gene>
    <name evidence="2" type="ORF">CIGN_1550</name>
</gene>
<evidence type="ECO:0000313" key="2">
    <source>
        <dbReference type="EMBL" id="ARQ99786.1"/>
    </source>
</evidence>
<evidence type="ECO:0000313" key="3">
    <source>
        <dbReference type="Proteomes" id="UP000194309"/>
    </source>
</evidence>
<dbReference type="InterPro" id="IPR034904">
    <property type="entry name" value="FSCA_dom_sf"/>
</dbReference>